<keyword evidence="2" id="KW-1185">Reference proteome</keyword>
<dbReference type="HOGENOM" id="CLU_032922_0_0_1"/>
<dbReference type="RefSeq" id="XP_013264335.1">
    <property type="nucleotide sequence ID" value="XM_013408881.1"/>
</dbReference>
<dbReference type="GeneID" id="25278251"/>
<protein>
    <submittedName>
        <fullName evidence="1">Uncharacterized protein</fullName>
    </submittedName>
</protein>
<feature type="non-terminal residue" evidence="1">
    <location>
        <position position="402"/>
    </location>
</feature>
<name>A0A072Q1I5_9EURO</name>
<proteinExistence type="predicted"/>
<evidence type="ECO:0000313" key="2">
    <source>
        <dbReference type="Proteomes" id="UP000027920"/>
    </source>
</evidence>
<evidence type="ECO:0000313" key="1">
    <source>
        <dbReference type="EMBL" id="KEF61745.1"/>
    </source>
</evidence>
<dbReference type="Proteomes" id="UP000027920">
    <property type="component" value="Unassembled WGS sequence"/>
</dbReference>
<gene>
    <name evidence="1" type="ORF">A1O9_03315</name>
</gene>
<dbReference type="EMBL" id="AMGV01000002">
    <property type="protein sequence ID" value="KEF61745.1"/>
    <property type="molecule type" value="Genomic_DNA"/>
</dbReference>
<feature type="non-terminal residue" evidence="1">
    <location>
        <position position="1"/>
    </location>
</feature>
<dbReference type="VEuPathDB" id="FungiDB:A1O9_03315"/>
<sequence length="402" mass="44654">LQFVGRWISTANQLRRDAAFPGSYLEIALTNTTSVYCDLNNVAIREHDDEEGILVDRDTNHAVLQPATTRQKPSGQVSLLVQINEEVYGFEEASGIIQIAEALDPERSYKLKITHLGRPNGRSGAVEINGIWVDKPSALEQGNEASTPNTKTALRNPLLSLDESDNLISTSVSGWGLQERKTIEVVTPETALCPFEAKEDEGIRNARLNIWSEYFRKSLSLDTVSIPTSDLGLLPYDGSLTTISDMFSRSGPMSTPHFSRPWIFKSYRPSILLLQLGLVDFTQFFADKKNHGDHALNQFKAEFKSATIRFIHNIRATAYPYDPTTKQSRLGVDGDGSYSYNSAPSTLPIFLIAPFTASLRFVTKKRKLHTVISDVLSQAASTLQSEGDKSTFWIDTSGWLDS</sequence>
<reference evidence="1 2" key="1">
    <citation type="submission" date="2013-03" db="EMBL/GenBank/DDBJ databases">
        <title>The Genome Sequence of Exophiala aquamarina CBS 119918.</title>
        <authorList>
            <consortium name="The Broad Institute Genomics Platform"/>
            <person name="Cuomo C."/>
            <person name="de Hoog S."/>
            <person name="Gorbushina A."/>
            <person name="Walker B."/>
            <person name="Young S.K."/>
            <person name="Zeng Q."/>
            <person name="Gargeya S."/>
            <person name="Fitzgerald M."/>
            <person name="Haas B."/>
            <person name="Abouelleil A."/>
            <person name="Allen A.W."/>
            <person name="Alvarado L."/>
            <person name="Arachchi H.M."/>
            <person name="Berlin A.M."/>
            <person name="Chapman S.B."/>
            <person name="Gainer-Dewar J."/>
            <person name="Goldberg J."/>
            <person name="Griggs A."/>
            <person name="Gujja S."/>
            <person name="Hansen M."/>
            <person name="Howarth C."/>
            <person name="Imamovic A."/>
            <person name="Ireland A."/>
            <person name="Larimer J."/>
            <person name="McCowan C."/>
            <person name="Murphy C."/>
            <person name="Pearson M."/>
            <person name="Poon T.W."/>
            <person name="Priest M."/>
            <person name="Roberts A."/>
            <person name="Saif S."/>
            <person name="Shea T."/>
            <person name="Sisk P."/>
            <person name="Sykes S."/>
            <person name="Wortman J."/>
            <person name="Nusbaum C."/>
            <person name="Birren B."/>
        </authorList>
    </citation>
    <scope>NUCLEOTIDE SEQUENCE [LARGE SCALE GENOMIC DNA]</scope>
    <source>
        <strain evidence="1 2">CBS 119918</strain>
    </source>
</reference>
<accession>A0A072Q1I5</accession>
<dbReference type="AlphaFoldDB" id="A0A072Q1I5"/>
<dbReference type="OrthoDB" id="10267969at2759"/>
<comment type="caution">
    <text evidence="1">The sequence shown here is derived from an EMBL/GenBank/DDBJ whole genome shotgun (WGS) entry which is preliminary data.</text>
</comment>
<organism evidence="1 2">
    <name type="scientific">Exophiala aquamarina CBS 119918</name>
    <dbReference type="NCBI Taxonomy" id="1182545"/>
    <lineage>
        <taxon>Eukaryota</taxon>
        <taxon>Fungi</taxon>
        <taxon>Dikarya</taxon>
        <taxon>Ascomycota</taxon>
        <taxon>Pezizomycotina</taxon>
        <taxon>Eurotiomycetes</taxon>
        <taxon>Chaetothyriomycetidae</taxon>
        <taxon>Chaetothyriales</taxon>
        <taxon>Herpotrichiellaceae</taxon>
        <taxon>Exophiala</taxon>
    </lineage>
</organism>